<keyword evidence="3" id="KW-0560">Oxidoreductase</keyword>
<dbReference type="Gene3D" id="3.30.70.100">
    <property type="match status" value="1"/>
</dbReference>
<evidence type="ECO:0000313" key="4">
    <source>
        <dbReference type="Proteomes" id="UP000215005"/>
    </source>
</evidence>
<keyword evidence="4" id="KW-1185">Reference proteome</keyword>
<feature type="domain" description="ABM" evidence="2">
    <location>
        <begin position="12"/>
        <end position="85"/>
    </location>
</feature>
<keyword evidence="3" id="KW-0503">Monooxygenase</keyword>
<dbReference type="Pfam" id="PF03992">
    <property type="entry name" value="ABM"/>
    <property type="match status" value="1"/>
</dbReference>
<dbReference type="Proteomes" id="UP000215005">
    <property type="component" value="Chromosome"/>
</dbReference>
<dbReference type="AlphaFoldDB" id="A0A223S4X5"/>
<dbReference type="InterPro" id="IPR011008">
    <property type="entry name" value="Dimeric_a/b-barrel"/>
</dbReference>
<keyword evidence="1" id="KW-0472">Membrane</keyword>
<keyword evidence="1" id="KW-1133">Transmembrane helix</keyword>
<dbReference type="KEGG" id="ngv:CDO52_10330"/>
<accession>A0A223S4X5</accession>
<dbReference type="InterPro" id="IPR038762">
    <property type="entry name" value="ABM_predict"/>
</dbReference>
<gene>
    <name evidence="3" type="ORF">CDO52_10330</name>
</gene>
<feature type="transmembrane region" description="Helical" evidence="1">
    <location>
        <begin position="125"/>
        <end position="144"/>
    </location>
</feature>
<organism evidence="3 4">
    <name type="scientific">Nocardiopsis gilva YIM 90087</name>
    <dbReference type="NCBI Taxonomy" id="1235441"/>
    <lineage>
        <taxon>Bacteria</taxon>
        <taxon>Bacillati</taxon>
        <taxon>Actinomycetota</taxon>
        <taxon>Actinomycetes</taxon>
        <taxon>Streptosporangiales</taxon>
        <taxon>Nocardiopsidaceae</taxon>
        <taxon>Nocardiopsis</taxon>
    </lineage>
</organism>
<dbReference type="EMBL" id="CP022753">
    <property type="protein sequence ID" value="ASU83127.1"/>
    <property type="molecule type" value="Genomic_DNA"/>
</dbReference>
<feature type="transmembrane region" description="Helical" evidence="1">
    <location>
        <begin position="156"/>
        <end position="174"/>
    </location>
</feature>
<dbReference type="GO" id="GO:0004497">
    <property type="term" value="F:monooxygenase activity"/>
    <property type="evidence" value="ECO:0007669"/>
    <property type="project" value="UniProtKB-KW"/>
</dbReference>
<name>A0A223S4X5_9ACTN</name>
<proteinExistence type="predicted"/>
<dbReference type="PANTHER" id="PTHR40057:SF1">
    <property type="entry name" value="SLR1162 PROTEIN"/>
    <property type="match status" value="1"/>
</dbReference>
<sequence>MERPDAPADEPVTTLFTWKVVPGREHEFEDWLRGINAAAARFPGHQGVTWLRPSGEGRHYHAVLRFSSADQLTDWLRSDERAAWTRRVEGIAAEAADRAHTTGLETWFSLPHTAVRPPPRWKMSLVSFCAVYPCVLLFNVLFAAELAPWPVALRALVLPMVMAPLLTYAIMPLLSQLLRRWLYPNLG</sequence>
<reference evidence="3 4" key="1">
    <citation type="submission" date="2017-08" db="EMBL/GenBank/DDBJ databases">
        <title>The complete genome sequence of Nocardiopsis gilva YIM 90087.</title>
        <authorList>
            <person name="Yin M."/>
            <person name="Tang S."/>
        </authorList>
    </citation>
    <scope>NUCLEOTIDE SEQUENCE [LARGE SCALE GENOMIC DNA]</scope>
    <source>
        <strain evidence="3 4">YIM 90087</strain>
    </source>
</reference>
<dbReference type="OrthoDB" id="1494254at2"/>
<dbReference type="SUPFAM" id="SSF54909">
    <property type="entry name" value="Dimeric alpha+beta barrel"/>
    <property type="match status" value="1"/>
</dbReference>
<evidence type="ECO:0000313" key="3">
    <source>
        <dbReference type="EMBL" id="ASU83127.1"/>
    </source>
</evidence>
<dbReference type="RefSeq" id="WP_017621090.1">
    <property type="nucleotide sequence ID" value="NZ_ANBG01000378.1"/>
</dbReference>
<evidence type="ECO:0000256" key="1">
    <source>
        <dbReference type="SAM" id="Phobius"/>
    </source>
</evidence>
<keyword evidence="1" id="KW-0812">Transmembrane</keyword>
<evidence type="ECO:0000259" key="2">
    <source>
        <dbReference type="Pfam" id="PF03992"/>
    </source>
</evidence>
<dbReference type="InterPro" id="IPR007138">
    <property type="entry name" value="ABM_dom"/>
</dbReference>
<dbReference type="PANTHER" id="PTHR40057">
    <property type="entry name" value="SLR1162 PROTEIN"/>
    <property type="match status" value="1"/>
</dbReference>
<protein>
    <submittedName>
        <fullName evidence="3">Antibiotic biosynthesis monooxygenase</fullName>
    </submittedName>
</protein>